<evidence type="ECO:0000256" key="6">
    <source>
        <dbReference type="RuleBase" id="RU000354"/>
    </source>
</evidence>
<dbReference type="GO" id="GO:0008083">
    <property type="term" value="F:growth factor activity"/>
    <property type="evidence" value="ECO:0007669"/>
    <property type="project" value="UniProtKB-KW"/>
</dbReference>
<reference evidence="9" key="3">
    <citation type="submission" date="2025-09" db="UniProtKB">
        <authorList>
            <consortium name="Ensembl"/>
        </authorList>
    </citation>
    <scope>IDENTIFICATION</scope>
</reference>
<comment type="subcellular location">
    <subcellularLocation>
        <location evidence="1">Secreted</location>
    </subcellularLocation>
</comment>
<dbReference type="Pfam" id="PF00688">
    <property type="entry name" value="TGFb_propeptide"/>
    <property type="match status" value="1"/>
</dbReference>
<protein>
    <recommendedName>
        <fullName evidence="8">TGF-beta family profile domain-containing protein</fullName>
    </recommendedName>
</protein>
<dbReference type="PANTHER" id="PTHR11848">
    <property type="entry name" value="TGF-BETA FAMILY"/>
    <property type="match status" value="1"/>
</dbReference>
<feature type="domain" description="TGF-beta family profile" evidence="8">
    <location>
        <begin position="218"/>
        <end position="304"/>
    </location>
</feature>
<feature type="region of interest" description="Disordered" evidence="7">
    <location>
        <begin position="212"/>
        <end position="233"/>
    </location>
</feature>
<keyword evidence="3" id="KW-0964">Secreted</keyword>
<dbReference type="GO" id="GO:0005615">
    <property type="term" value="C:extracellular space"/>
    <property type="evidence" value="ECO:0007669"/>
    <property type="project" value="TreeGrafter"/>
</dbReference>
<dbReference type="PRINTS" id="PR00669">
    <property type="entry name" value="INHIBINA"/>
</dbReference>
<evidence type="ECO:0000256" key="5">
    <source>
        <dbReference type="ARBA" id="ARBA00023157"/>
    </source>
</evidence>
<reference evidence="9" key="1">
    <citation type="submission" date="2018-09" db="EMBL/GenBank/DDBJ databases">
        <title>Common duck and Muscovy duck high density SNP chip.</title>
        <authorList>
            <person name="Vignal A."/>
            <person name="Thebault N."/>
            <person name="Warren W.C."/>
        </authorList>
    </citation>
    <scope>NUCLEOTIDE SEQUENCE [LARGE SCALE GENOMIC DNA]</scope>
</reference>
<dbReference type="AlphaFoldDB" id="A0A8C3CU71"/>
<evidence type="ECO:0000256" key="3">
    <source>
        <dbReference type="ARBA" id="ARBA00022525"/>
    </source>
</evidence>
<dbReference type="InterPro" id="IPR001839">
    <property type="entry name" value="TGF-b_C"/>
</dbReference>
<dbReference type="PROSITE" id="PS51362">
    <property type="entry name" value="TGF_BETA_2"/>
    <property type="match status" value="1"/>
</dbReference>
<keyword evidence="4 6" id="KW-0339">Growth factor</keyword>
<dbReference type="InterPro" id="IPR015615">
    <property type="entry name" value="TGF-beta-rel"/>
</dbReference>
<reference evidence="9" key="2">
    <citation type="submission" date="2025-08" db="UniProtKB">
        <authorList>
            <consortium name="Ensembl"/>
        </authorList>
    </citation>
    <scope>IDENTIFICATION</scope>
</reference>
<proteinExistence type="inferred from homology"/>
<keyword evidence="5" id="KW-1015">Disulfide bond</keyword>
<comment type="similarity">
    <text evidence="2 6">Belongs to the TGF-beta family.</text>
</comment>
<organism evidence="9 10">
    <name type="scientific">Cairina moschata</name>
    <name type="common">Muscovy duck</name>
    <dbReference type="NCBI Taxonomy" id="8855"/>
    <lineage>
        <taxon>Eukaryota</taxon>
        <taxon>Metazoa</taxon>
        <taxon>Chordata</taxon>
        <taxon>Craniata</taxon>
        <taxon>Vertebrata</taxon>
        <taxon>Euteleostomi</taxon>
        <taxon>Archelosauria</taxon>
        <taxon>Archosauria</taxon>
        <taxon>Dinosauria</taxon>
        <taxon>Saurischia</taxon>
        <taxon>Theropoda</taxon>
        <taxon>Coelurosauria</taxon>
        <taxon>Aves</taxon>
        <taxon>Neognathae</taxon>
        <taxon>Galloanserae</taxon>
        <taxon>Anseriformes</taxon>
        <taxon>Anatidae</taxon>
        <taxon>Anatinae</taxon>
        <taxon>Cairina</taxon>
    </lineage>
</organism>
<evidence type="ECO:0000259" key="8">
    <source>
        <dbReference type="PROSITE" id="PS51362"/>
    </source>
</evidence>
<dbReference type="InterPro" id="IPR029034">
    <property type="entry name" value="Cystine-knot_cytokine"/>
</dbReference>
<sequence length="452" mass="48772">MGMGWDGDGDRVGAPSQCQLWHLPFPAPWQCRGQQPSHPTAVCSHGVPGQRHTRRFGRAGRALRFSQGSCQGVTGTHGTAAGAVLTLQRRDLHGHGQRGVISVTGRGLPLPSGAITQGLLSPFPRESDLFLLDTQDLHAGTEGWLVFDVTAASNHWLVDRKYNLGLRLYVETDDGLSVDPGSAGLLGRRGPRSKQPFMVTFFRASSSPVRVTRAARAPRRRQPKKTNDLPHPNKLPGIFDDVHAADGRQVCRRHELYVSFQDLGWLDWVIAPQGYSAYYCEGECAFPLDSCMNATNHAILQSLVSAGAGCWGGSSQQSVWGCARSSEQGGSARSALGRYREGWVVLASLHCLVFCLARSHPWEAARMGHKQAISLGLAPPGSWGGCPMGAPGPGHGEGAASCPCTLPVRRLQPRPRGVRLRHRAQALGSAYSEQESFNAPFSQIHPASQPVL</sequence>
<evidence type="ECO:0000313" key="9">
    <source>
        <dbReference type="Ensembl" id="ENSCMMP00000025738.1"/>
    </source>
</evidence>
<evidence type="ECO:0000313" key="10">
    <source>
        <dbReference type="Proteomes" id="UP000694556"/>
    </source>
</evidence>
<dbReference type="Gene3D" id="2.10.90.10">
    <property type="entry name" value="Cystine-knot cytokines"/>
    <property type="match status" value="1"/>
</dbReference>
<dbReference type="InterPro" id="IPR017948">
    <property type="entry name" value="TGFb_CS"/>
</dbReference>
<dbReference type="PANTHER" id="PTHR11848:SF119">
    <property type="entry name" value="TGF-BETA FAMILY PROFILE DOMAIN-CONTAINING PROTEIN"/>
    <property type="match status" value="1"/>
</dbReference>
<dbReference type="InterPro" id="IPR001111">
    <property type="entry name" value="TGF-b_propeptide"/>
</dbReference>
<dbReference type="Proteomes" id="UP000694556">
    <property type="component" value="Chromosome 24"/>
</dbReference>
<dbReference type="Ensembl" id="ENSCMMT00000028153.1">
    <property type="protein sequence ID" value="ENSCMMP00000025738.1"/>
    <property type="gene ID" value="ENSCMMG00000015894.1"/>
</dbReference>
<evidence type="ECO:0000256" key="2">
    <source>
        <dbReference type="ARBA" id="ARBA00006656"/>
    </source>
</evidence>
<evidence type="ECO:0000256" key="1">
    <source>
        <dbReference type="ARBA" id="ARBA00004613"/>
    </source>
</evidence>
<dbReference type="Pfam" id="PF00019">
    <property type="entry name" value="TGF_beta"/>
    <property type="match status" value="1"/>
</dbReference>
<dbReference type="PROSITE" id="PS00250">
    <property type="entry name" value="TGF_BETA_1"/>
    <property type="match status" value="1"/>
</dbReference>
<accession>A0A8C3CU71</accession>
<dbReference type="SUPFAM" id="SSF57501">
    <property type="entry name" value="Cystine-knot cytokines"/>
    <property type="match status" value="1"/>
</dbReference>
<evidence type="ECO:0000256" key="7">
    <source>
        <dbReference type="SAM" id="MobiDB-lite"/>
    </source>
</evidence>
<dbReference type="SMART" id="SM00204">
    <property type="entry name" value="TGFB"/>
    <property type="match status" value="1"/>
</dbReference>
<dbReference type="GO" id="GO:0005125">
    <property type="term" value="F:cytokine activity"/>
    <property type="evidence" value="ECO:0007669"/>
    <property type="project" value="TreeGrafter"/>
</dbReference>
<keyword evidence="10" id="KW-1185">Reference proteome</keyword>
<name>A0A8C3CU71_CAIMO</name>
<evidence type="ECO:0000256" key="4">
    <source>
        <dbReference type="ARBA" id="ARBA00023030"/>
    </source>
</evidence>
<dbReference type="Gene3D" id="2.60.120.970">
    <property type="match status" value="1"/>
</dbReference>